<dbReference type="InterPro" id="IPR011334">
    <property type="entry name" value="UDP-acyl_GlcNac_deAcase_C"/>
</dbReference>
<name>A0ABZ2C367_9PROT</name>
<keyword evidence="6 12" id="KW-0441">Lipid A biosynthesis</keyword>
<evidence type="ECO:0000256" key="8">
    <source>
        <dbReference type="ARBA" id="ARBA00022801"/>
    </source>
</evidence>
<accession>A0ABZ2C367</accession>
<keyword evidence="8 12" id="KW-0378">Hydrolase</keyword>
<dbReference type="PANTHER" id="PTHR33694:SF1">
    <property type="entry name" value="UDP-3-O-ACYL-N-ACETYLGLUCOSAMINE DEACETYLASE 1, MITOCHONDRIAL-RELATED"/>
    <property type="match status" value="1"/>
</dbReference>
<keyword evidence="10 12" id="KW-0443">Lipid metabolism</keyword>
<proteinExistence type="inferred from homology"/>
<evidence type="ECO:0000256" key="6">
    <source>
        <dbReference type="ARBA" id="ARBA00022556"/>
    </source>
</evidence>
<evidence type="ECO:0000313" key="13">
    <source>
        <dbReference type="EMBL" id="WVX66215.1"/>
    </source>
</evidence>
<evidence type="ECO:0000256" key="9">
    <source>
        <dbReference type="ARBA" id="ARBA00022833"/>
    </source>
</evidence>
<evidence type="ECO:0000256" key="7">
    <source>
        <dbReference type="ARBA" id="ARBA00022723"/>
    </source>
</evidence>
<keyword evidence="7 12" id="KW-0479">Metal-binding</keyword>
<sequence length="315" mass="34095">MSLVSSSVSIQKPAKLPFLFAVFNQKSERPEVVEKTLNKVCEIKGIGVHSGVDATLTIFPAPEGHGIIFVRSDLNDSEIKASHSSVVDTRFCTTIGNNEGATVSTIEHLMAAFSALGIDNARVEIDGPELPIMDGSAAPFIAGILKAGVKDLISSRKMIRVLRTVTAEENGRTISISPSSNFEVTLSFDFGGRLSASPQCFHYCAEETSFEKEISFARTFGLLEDAQKMWAAGLSKGASLENTLVFDQGQVMNEEGLRYEDECVRHKILDVIGDLHLAGGKLLGHVKADSTGHGLNHKLLLALFSDPQNYRIENA</sequence>
<feature type="binding site" evidence="12">
    <location>
        <position position="270"/>
    </location>
    <ligand>
        <name>Zn(2+)</name>
        <dbReference type="ChEBI" id="CHEBI:29105"/>
    </ligand>
</feature>
<dbReference type="NCBIfam" id="TIGR00325">
    <property type="entry name" value="lpxC"/>
    <property type="match status" value="1"/>
</dbReference>
<comment type="pathway">
    <text evidence="3 12">Glycolipid biosynthesis; lipid IV(A) biosynthesis; lipid IV(A) from (3R)-3-hydroxytetradecanoyl-[acyl-carrier-protein] and UDP-N-acetyl-alpha-D-glucosamine: step 2/6.</text>
</comment>
<evidence type="ECO:0000256" key="5">
    <source>
        <dbReference type="ARBA" id="ARBA00022516"/>
    </source>
</evidence>
<evidence type="ECO:0000256" key="3">
    <source>
        <dbReference type="ARBA" id="ARBA00005002"/>
    </source>
</evidence>
<feature type="binding site" evidence="12">
    <location>
        <position position="108"/>
    </location>
    <ligand>
        <name>Zn(2+)</name>
        <dbReference type="ChEBI" id="CHEBI:29105"/>
    </ligand>
</feature>
<gene>
    <name evidence="12" type="primary">lpxC</name>
    <name evidence="13" type="ORF">Bealeia1_00389</name>
</gene>
<dbReference type="PANTHER" id="PTHR33694">
    <property type="entry name" value="UDP-3-O-ACYL-N-ACETYLGLUCOSAMINE DEACETYLASE 1, MITOCHONDRIAL-RELATED"/>
    <property type="match status" value="1"/>
</dbReference>
<evidence type="ECO:0000256" key="2">
    <source>
        <dbReference type="ARBA" id="ARBA00002923"/>
    </source>
</evidence>
<reference evidence="13 14" key="1">
    <citation type="journal article" date="2024" name="Environ. Microbiol.">
        <title>Novel evolutionary insights on the interactions of the Holosporales (Alphaproteobacteria) with eukaryotic hosts from comparative genomics.</title>
        <authorList>
            <person name="Giovannini M."/>
            <person name="Petroni G."/>
            <person name="Castelli M."/>
        </authorList>
    </citation>
    <scope>NUCLEOTIDE SEQUENCE [LARGE SCALE GENOMIC DNA]</scope>
    <source>
        <strain evidence="13 14">US_Bl 15I1</strain>
    </source>
</reference>
<dbReference type="InterPro" id="IPR004463">
    <property type="entry name" value="UDP-acyl_GlcNac_deAcase"/>
</dbReference>
<dbReference type="EMBL" id="CP133270">
    <property type="protein sequence ID" value="WVX66215.1"/>
    <property type="molecule type" value="Genomic_DNA"/>
</dbReference>
<dbReference type="Gene3D" id="3.30.1700.10">
    <property type="entry name" value="lpxc deacetylase, domain 2"/>
    <property type="match status" value="1"/>
</dbReference>
<keyword evidence="5 12" id="KW-0444">Lipid biosynthesis</keyword>
<comment type="cofactor">
    <cofactor evidence="1 12">
        <name>Zn(2+)</name>
        <dbReference type="ChEBI" id="CHEBI:29105"/>
    </cofactor>
</comment>
<dbReference type="SUPFAM" id="SSF54211">
    <property type="entry name" value="Ribosomal protein S5 domain 2-like"/>
    <property type="match status" value="2"/>
</dbReference>
<evidence type="ECO:0000256" key="12">
    <source>
        <dbReference type="HAMAP-Rule" id="MF_00388"/>
    </source>
</evidence>
<feature type="active site" description="Proton donor" evidence="12">
    <location>
        <position position="293"/>
    </location>
</feature>
<evidence type="ECO:0000256" key="4">
    <source>
        <dbReference type="ARBA" id="ARBA00012745"/>
    </source>
</evidence>
<evidence type="ECO:0000256" key="10">
    <source>
        <dbReference type="ARBA" id="ARBA00023098"/>
    </source>
</evidence>
<comment type="function">
    <text evidence="2 12">Catalyzes the hydrolysis of UDP-3-O-myristoyl-N-acetylglucosamine to form UDP-3-O-myristoylglucosamine and acetate, the committed step in lipid A biosynthesis.</text>
</comment>
<dbReference type="Proteomes" id="UP001330434">
    <property type="component" value="Chromosome"/>
</dbReference>
<dbReference type="EC" id="3.5.1.108" evidence="4 12"/>
<evidence type="ECO:0000313" key="14">
    <source>
        <dbReference type="Proteomes" id="UP001330434"/>
    </source>
</evidence>
<dbReference type="InterPro" id="IPR015870">
    <property type="entry name" value="UDP-acyl_N-AcGlcN_deAcase_N"/>
</dbReference>
<keyword evidence="9 12" id="KW-0862">Zinc</keyword>
<organism evidence="13 14">
    <name type="scientific">Candidatus Bealeia paramacronuclearis</name>
    <dbReference type="NCBI Taxonomy" id="1921001"/>
    <lineage>
        <taxon>Bacteria</taxon>
        <taxon>Pseudomonadati</taxon>
        <taxon>Pseudomonadota</taxon>
        <taxon>Alphaproteobacteria</taxon>
        <taxon>Holosporales</taxon>
        <taxon>Holosporaceae</taxon>
        <taxon>Candidatus Bealeia</taxon>
    </lineage>
</organism>
<comment type="catalytic activity">
    <reaction evidence="11 12">
        <text>a UDP-3-O-[(3R)-3-hydroxyacyl]-N-acetyl-alpha-D-glucosamine + H2O = a UDP-3-O-[(3R)-3-hydroxyacyl]-alpha-D-glucosamine + acetate</text>
        <dbReference type="Rhea" id="RHEA:67816"/>
        <dbReference type="ChEBI" id="CHEBI:15377"/>
        <dbReference type="ChEBI" id="CHEBI:30089"/>
        <dbReference type="ChEBI" id="CHEBI:137740"/>
        <dbReference type="ChEBI" id="CHEBI:173225"/>
        <dbReference type="EC" id="3.5.1.108"/>
    </reaction>
</comment>
<dbReference type="Gene3D" id="3.30.230.20">
    <property type="entry name" value="lpxc deacetylase, domain 1"/>
    <property type="match status" value="1"/>
</dbReference>
<dbReference type="HAMAP" id="MF_00388">
    <property type="entry name" value="LpxC"/>
    <property type="match status" value="1"/>
</dbReference>
<keyword evidence="14" id="KW-1185">Reference proteome</keyword>
<evidence type="ECO:0000256" key="1">
    <source>
        <dbReference type="ARBA" id="ARBA00001947"/>
    </source>
</evidence>
<dbReference type="InterPro" id="IPR020568">
    <property type="entry name" value="Ribosomal_Su5_D2-typ_SF"/>
</dbReference>
<feature type="binding site" evidence="12">
    <location>
        <position position="266"/>
    </location>
    <ligand>
        <name>Zn(2+)</name>
        <dbReference type="ChEBI" id="CHEBI:29105"/>
    </ligand>
</feature>
<comment type="similarity">
    <text evidence="12">Belongs to the LpxC family.</text>
</comment>
<protein>
    <recommendedName>
        <fullName evidence="4 12">UDP-3-O-acyl-N-acetylglucosamine deacetylase</fullName>
        <shortName evidence="12">UDP-3-O-acyl-GlcNAc deacetylase</shortName>
        <ecNumber evidence="4 12">3.5.1.108</ecNumber>
    </recommendedName>
    <alternativeName>
        <fullName evidence="12">UDP-3-O-[R-3-hydroxymyristoyl]-N-acetylglucosamine deacetylase</fullName>
    </alternativeName>
</protein>
<dbReference type="RefSeq" id="WP_331256737.1">
    <property type="nucleotide sequence ID" value="NZ_CP133270.1"/>
</dbReference>
<evidence type="ECO:0000256" key="11">
    <source>
        <dbReference type="ARBA" id="ARBA00024535"/>
    </source>
</evidence>
<dbReference type="Pfam" id="PF03331">
    <property type="entry name" value="LpxC"/>
    <property type="match status" value="1"/>
</dbReference>